<organism evidence="9">
    <name type="scientific">Cladocopium goreaui</name>
    <dbReference type="NCBI Taxonomy" id="2562237"/>
    <lineage>
        <taxon>Eukaryota</taxon>
        <taxon>Sar</taxon>
        <taxon>Alveolata</taxon>
        <taxon>Dinophyceae</taxon>
        <taxon>Suessiales</taxon>
        <taxon>Symbiodiniaceae</taxon>
        <taxon>Cladocopium</taxon>
    </lineage>
</organism>
<evidence type="ECO:0000256" key="1">
    <source>
        <dbReference type="ARBA" id="ARBA00004138"/>
    </source>
</evidence>
<keyword evidence="6" id="KW-0969">Cilium</keyword>
<dbReference type="AlphaFoldDB" id="A0A9P1CF58"/>
<evidence type="ECO:0000256" key="7">
    <source>
        <dbReference type="ARBA" id="ARBA00023273"/>
    </source>
</evidence>
<name>A0A9P1CF58_9DINO</name>
<comment type="caution">
    <text evidence="9">The sequence shown here is derived from an EMBL/GenBank/DDBJ whole genome shotgun (WGS) entry which is preliminary data.</text>
</comment>
<dbReference type="SMART" id="SM00320">
    <property type="entry name" value="WD40"/>
    <property type="match status" value="2"/>
</dbReference>
<keyword evidence="7" id="KW-0966">Cell projection</keyword>
<dbReference type="SUPFAM" id="SSF50978">
    <property type="entry name" value="WD40 repeat-like"/>
    <property type="match status" value="1"/>
</dbReference>
<dbReference type="GO" id="GO:0036064">
    <property type="term" value="C:ciliary basal body"/>
    <property type="evidence" value="ECO:0007669"/>
    <property type="project" value="TreeGrafter"/>
</dbReference>
<dbReference type="EMBL" id="CAMXCT020001480">
    <property type="protein sequence ID" value="CAL1143840.1"/>
    <property type="molecule type" value="Genomic_DNA"/>
</dbReference>
<dbReference type="PANTHER" id="PTHR15722">
    <property type="entry name" value="IFT140/172-RELATED"/>
    <property type="match status" value="1"/>
</dbReference>
<evidence type="ECO:0000256" key="5">
    <source>
        <dbReference type="ARBA" id="ARBA00022803"/>
    </source>
</evidence>
<dbReference type="Proteomes" id="UP001152797">
    <property type="component" value="Unassembled WGS sequence"/>
</dbReference>
<comment type="subcellular location">
    <subcellularLocation>
        <location evidence="1">Cell projection</location>
        <location evidence="1">Cilium</location>
    </subcellularLocation>
</comment>
<comment type="similarity">
    <text evidence="8">Belongs to the IFT172 family.</text>
</comment>
<keyword evidence="2" id="KW-0217">Developmental protein</keyword>
<dbReference type="PANTHER" id="PTHR15722:SF2">
    <property type="entry name" value="INTRAFLAGELLAR TRANSPORT PROTEIN 172 HOMOLOG"/>
    <property type="match status" value="1"/>
</dbReference>
<dbReference type="GO" id="GO:0042073">
    <property type="term" value="P:intraciliary transport"/>
    <property type="evidence" value="ECO:0007669"/>
    <property type="project" value="TreeGrafter"/>
</dbReference>
<evidence type="ECO:0000256" key="4">
    <source>
        <dbReference type="ARBA" id="ARBA00022737"/>
    </source>
</evidence>
<dbReference type="InterPro" id="IPR036322">
    <property type="entry name" value="WD40_repeat_dom_sf"/>
</dbReference>
<evidence type="ECO:0000256" key="8">
    <source>
        <dbReference type="ARBA" id="ARBA00038130"/>
    </source>
</evidence>
<dbReference type="Pfam" id="PF00400">
    <property type="entry name" value="WD40"/>
    <property type="match status" value="2"/>
</dbReference>
<evidence type="ECO:0000313" key="11">
    <source>
        <dbReference type="Proteomes" id="UP001152797"/>
    </source>
</evidence>
<accession>A0A9P1CF58</accession>
<proteinExistence type="inferred from homology"/>
<dbReference type="InterPro" id="IPR015943">
    <property type="entry name" value="WD40/YVTN_repeat-like_dom_sf"/>
</dbReference>
<evidence type="ECO:0000256" key="3">
    <source>
        <dbReference type="ARBA" id="ARBA00022574"/>
    </source>
</evidence>
<reference evidence="10 11" key="2">
    <citation type="submission" date="2024-05" db="EMBL/GenBank/DDBJ databases">
        <authorList>
            <person name="Chen Y."/>
            <person name="Shah S."/>
            <person name="Dougan E. K."/>
            <person name="Thang M."/>
            <person name="Chan C."/>
        </authorList>
    </citation>
    <scope>NUCLEOTIDE SEQUENCE [LARGE SCALE GENOMIC DNA]</scope>
</reference>
<evidence type="ECO:0000313" key="10">
    <source>
        <dbReference type="EMBL" id="CAL4777777.1"/>
    </source>
</evidence>
<keyword evidence="5" id="KW-0802">TPR repeat</keyword>
<evidence type="ECO:0000256" key="6">
    <source>
        <dbReference type="ARBA" id="ARBA00023069"/>
    </source>
</evidence>
<protein>
    <submittedName>
        <fullName evidence="10">Intraflagellar transport protein 172 homolog</fullName>
    </submittedName>
</protein>
<dbReference type="Gene3D" id="2.130.10.10">
    <property type="entry name" value="YVTN repeat-like/Quinoprotein amine dehydrogenase"/>
    <property type="match status" value="1"/>
</dbReference>
<dbReference type="GO" id="GO:0005930">
    <property type="term" value="C:axoneme"/>
    <property type="evidence" value="ECO:0007669"/>
    <property type="project" value="TreeGrafter"/>
</dbReference>
<dbReference type="GO" id="GO:0030992">
    <property type="term" value="C:intraciliary transport particle B"/>
    <property type="evidence" value="ECO:0007669"/>
    <property type="project" value="TreeGrafter"/>
</dbReference>
<keyword evidence="4" id="KW-0677">Repeat</keyword>
<evidence type="ECO:0000256" key="2">
    <source>
        <dbReference type="ARBA" id="ARBA00022473"/>
    </source>
</evidence>
<dbReference type="OrthoDB" id="441903at2759"/>
<keyword evidence="11" id="KW-1185">Reference proteome</keyword>
<dbReference type="EMBL" id="CAMXCT030001480">
    <property type="protein sequence ID" value="CAL4777777.1"/>
    <property type="molecule type" value="Genomic_DNA"/>
</dbReference>
<sequence>MQLRYLKNLHPPDEGMSKVTSISWSANTTRLATVGADKIVQLFDEQGDKQDRFQTKPADKAAARAYTVKTIEFSPDGTKLAVAQSDNIVFVYKLGADWKDLGLAPVEDL</sequence>
<reference evidence="9" key="1">
    <citation type="submission" date="2022-10" db="EMBL/GenBank/DDBJ databases">
        <authorList>
            <person name="Chen Y."/>
            <person name="Dougan E. K."/>
            <person name="Chan C."/>
            <person name="Rhodes N."/>
            <person name="Thang M."/>
        </authorList>
    </citation>
    <scope>NUCLEOTIDE SEQUENCE</scope>
</reference>
<dbReference type="InterPro" id="IPR001680">
    <property type="entry name" value="WD40_rpt"/>
</dbReference>
<dbReference type="EMBL" id="CAMXCT010001480">
    <property type="protein sequence ID" value="CAI3990465.1"/>
    <property type="molecule type" value="Genomic_DNA"/>
</dbReference>
<gene>
    <name evidence="9" type="ORF">C1SCF055_LOCUS17451</name>
</gene>
<keyword evidence="3" id="KW-0853">WD repeat</keyword>
<evidence type="ECO:0000313" key="9">
    <source>
        <dbReference type="EMBL" id="CAI3990465.1"/>
    </source>
</evidence>